<feature type="chain" id="PRO_5004550392" description="G domain-containing protein" evidence="2">
    <location>
        <begin position="23"/>
        <end position="371"/>
    </location>
</feature>
<dbReference type="InParanoid" id="S8E6C9"/>
<evidence type="ECO:0000256" key="2">
    <source>
        <dbReference type="SAM" id="SignalP"/>
    </source>
</evidence>
<dbReference type="GO" id="GO:0005525">
    <property type="term" value="F:GTP binding"/>
    <property type="evidence" value="ECO:0007669"/>
    <property type="project" value="InterPro"/>
</dbReference>
<keyword evidence="5" id="KW-1185">Reference proteome</keyword>
<dbReference type="Pfam" id="PF01926">
    <property type="entry name" value="MMR_HSR1"/>
    <property type="match status" value="1"/>
</dbReference>
<dbReference type="OrthoDB" id="8954335at2759"/>
<evidence type="ECO:0000259" key="3">
    <source>
        <dbReference type="Pfam" id="PF01926"/>
    </source>
</evidence>
<dbReference type="Proteomes" id="UP000015241">
    <property type="component" value="Unassembled WGS sequence"/>
</dbReference>
<feature type="domain" description="G" evidence="3">
    <location>
        <begin position="34"/>
        <end position="95"/>
    </location>
</feature>
<evidence type="ECO:0000256" key="1">
    <source>
        <dbReference type="SAM" id="Coils"/>
    </source>
</evidence>
<dbReference type="InterPro" id="IPR006073">
    <property type="entry name" value="GTP-bd"/>
</dbReference>
<dbReference type="CDD" id="cd00882">
    <property type="entry name" value="Ras_like_GTPase"/>
    <property type="match status" value="1"/>
</dbReference>
<dbReference type="HOGENOM" id="CLU_018003_2_0_1"/>
<protein>
    <recommendedName>
        <fullName evidence="3">G domain-containing protein</fullName>
    </recommendedName>
</protein>
<organism evidence="4 5">
    <name type="scientific">Fomitopsis schrenkii</name>
    <name type="common">Brown rot fungus</name>
    <dbReference type="NCBI Taxonomy" id="2126942"/>
    <lineage>
        <taxon>Eukaryota</taxon>
        <taxon>Fungi</taxon>
        <taxon>Dikarya</taxon>
        <taxon>Basidiomycota</taxon>
        <taxon>Agaricomycotina</taxon>
        <taxon>Agaricomycetes</taxon>
        <taxon>Polyporales</taxon>
        <taxon>Fomitopsis</taxon>
    </lineage>
</organism>
<keyword evidence="1" id="KW-0175">Coiled coil</keyword>
<dbReference type="eggNOG" id="ENOG502S03K">
    <property type="taxonomic scope" value="Eukaryota"/>
</dbReference>
<sequence length="371" mass="42188">MPTASVLLVVCTFLIAVDTALAEMAPYNADLKLIAVTGPTGAGKTTFINQVCGSNLEVGNSLRSCTTEIEVASCEMGGNRVVLIDTPGFDDTTKSQADVLNDIGQFLKKTRYGLLLSYSYEGGIMLTGVIYLHRISDRRMGGIARENFRLFRKICGASTMRNVFIVTTMWDDPTVTEQVGQAREQELQTKDIFFQPAIREGARMVRHQNGAESARSIASSLLARRLAEELQMQHELVEERKSVPDTAAGLDLFERYKQQEARHQQELRQLRDDMVHADQEEMAQLRHELKRTKEELKRIKGEEEKLRGGFNGILRFLRAGRIQVLFCVKCSRQCWGRFELIIARLLCAQIMPKTCKRHQLSRRHHRYHSRI</sequence>
<dbReference type="SUPFAM" id="SSF52540">
    <property type="entry name" value="P-loop containing nucleoside triphosphate hydrolases"/>
    <property type="match status" value="1"/>
</dbReference>
<evidence type="ECO:0000313" key="4">
    <source>
        <dbReference type="EMBL" id="EPT00183.1"/>
    </source>
</evidence>
<name>S8E6C9_FOMSC</name>
<keyword evidence="2" id="KW-0732">Signal</keyword>
<accession>S8E6C9</accession>
<gene>
    <name evidence="4" type="ORF">FOMPIDRAFT_115698</name>
</gene>
<reference evidence="4 5" key="1">
    <citation type="journal article" date="2012" name="Science">
        <title>The Paleozoic origin of enzymatic lignin decomposition reconstructed from 31 fungal genomes.</title>
        <authorList>
            <person name="Floudas D."/>
            <person name="Binder M."/>
            <person name="Riley R."/>
            <person name="Barry K."/>
            <person name="Blanchette R.A."/>
            <person name="Henrissat B."/>
            <person name="Martinez A.T."/>
            <person name="Otillar R."/>
            <person name="Spatafora J.W."/>
            <person name="Yadav J.S."/>
            <person name="Aerts A."/>
            <person name="Benoit I."/>
            <person name="Boyd A."/>
            <person name="Carlson A."/>
            <person name="Copeland A."/>
            <person name="Coutinho P.M."/>
            <person name="de Vries R.P."/>
            <person name="Ferreira P."/>
            <person name="Findley K."/>
            <person name="Foster B."/>
            <person name="Gaskell J."/>
            <person name="Glotzer D."/>
            <person name="Gorecki P."/>
            <person name="Heitman J."/>
            <person name="Hesse C."/>
            <person name="Hori C."/>
            <person name="Igarashi K."/>
            <person name="Jurgens J.A."/>
            <person name="Kallen N."/>
            <person name="Kersten P."/>
            <person name="Kohler A."/>
            <person name="Kuees U."/>
            <person name="Kumar T.K.A."/>
            <person name="Kuo A."/>
            <person name="LaButti K."/>
            <person name="Larrondo L.F."/>
            <person name="Lindquist E."/>
            <person name="Ling A."/>
            <person name="Lombard V."/>
            <person name="Lucas S."/>
            <person name="Lundell T."/>
            <person name="Martin R."/>
            <person name="McLaughlin D.J."/>
            <person name="Morgenstern I."/>
            <person name="Morin E."/>
            <person name="Murat C."/>
            <person name="Nagy L.G."/>
            <person name="Nolan M."/>
            <person name="Ohm R.A."/>
            <person name="Patyshakuliyeva A."/>
            <person name="Rokas A."/>
            <person name="Ruiz-Duenas F.J."/>
            <person name="Sabat G."/>
            <person name="Salamov A."/>
            <person name="Samejima M."/>
            <person name="Schmutz J."/>
            <person name="Slot J.C."/>
            <person name="St John F."/>
            <person name="Stenlid J."/>
            <person name="Sun H."/>
            <person name="Sun S."/>
            <person name="Syed K."/>
            <person name="Tsang A."/>
            <person name="Wiebenga A."/>
            <person name="Young D."/>
            <person name="Pisabarro A."/>
            <person name="Eastwood D.C."/>
            <person name="Martin F."/>
            <person name="Cullen D."/>
            <person name="Grigoriev I.V."/>
            <person name="Hibbett D.S."/>
        </authorList>
    </citation>
    <scope>NUCLEOTIDE SEQUENCE</scope>
    <source>
        <strain evidence="5">FP-58527</strain>
    </source>
</reference>
<dbReference type="EMBL" id="KE504151">
    <property type="protein sequence ID" value="EPT00183.1"/>
    <property type="molecule type" value="Genomic_DNA"/>
</dbReference>
<feature type="signal peptide" evidence="2">
    <location>
        <begin position="1"/>
        <end position="22"/>
    </location>
</feature>
<dbReference type="AlphaFoldDB" id="S8E6C9"/>
<proteinExistence type="predicted"/>
<feature type="coiled-coil region" evidence="1">
    <location>
        <begin position="253"/>
        <end position="309"/>
    </location>
</feature>
<evidence type="ECO:0000313" key="5">
    <source>
        <dbReference type="Proteomes" id="UP000015241"/>
    </source>
</evidence>
<dbReference type="InterPro" id="IPR027417">
    <property type="entry name" value="P-loop_NTPase"/>
</dbReference>
<dbReference type="Gene3D" id="3.40.50.300">
    <property type="entry name" value="P-loop containing nucleotide triphosphate hydrolases"/>
    <property type="match status" value="1"/>
</dbReference>